<dbReference type="SUPFAM" id="SSF81606">
    <property type="entry name" value="PP2C-like"/>
    <property type="match status" value="1"/>
</dbReference>
<evidence type="ECO:0000313" key="9">
    <source>
        <dbReference type="EMBL" id="MFA0810958.1"/>
    </source>
</evidence>
<name>A0ABV4NZ55_9GAMM</name>
<dbReference type="PROSITE" id="PS00108">
    <property type="entry name" value="PROTEIN_KINASE_ST"/>
    <property type="match status" value="1"/>
</dbReference>
<feature type="region of interest" description="Disordered" evidence="5">
    <location>
        <begin position="1"/>
        <end position="25"/>
    </location>
</feature>
<feature type="domain" description="PPM-type phosphatase" evidence="8">
    <location>
        <begin position="31"/>
        <end position="258"/>
    </location>
</feature>
<organism evidence="9 10">
    <name type="scientific">Microbulbifer epialgicus</name>
    <dbReference type="NCBI Taxonomy" id="393907"/>
    <lineage>
        <taxon>Bacteria</taxon>
        <taxon>Pseudomonadati</taxon>
        <taxon>Pseudomonadota</taxon>
        <taxon>Gammaproteobacteria</taxon>
        <taxon>Cellvibrionales</taxon>
        <taxon>Microbulbiferaceae</taxon>
        <taxon>Microbulbifer</taxon>
    </lineage>
</organism>
<dbReference type="InterPro" id="IPR001932">
    <property type="entry name" value="PPM-type_phosphatase-like_dom"/>
</dbReference>
<keyword evidence="6" id="KW-1133">Transmembrane helix</keyword>
<evidence type="ECO:0000256" key="6">
    <source>
        <dbReference type="SAM" id="Phobius"/>
    </source>
</evidence>
<feature type="domain" description="Protein kinase" evidence="7">
    <location>
        <begin position="291"/>
        <end position="558"/>
    </location>
</feature>
<keyword evidence="6" id="KW-0812">Transmembrane</keyword>
<evidence type="ECO:0000256" key="4">
    <source>
        <dbReference type="ARBA" id="ARBA00022840"/>
    </source>
</evidence>
<dbReference type="CDD" id="cd14014">
    <property type="entry name" value="STKc_PknB_like"/>
    <property type="match status" value="1"/>
</dbReference>
<keyword evidence="1" id="KW-0808">Transferase</keyword>
<dbReference type="CDD" id="cd00143">
    <property type="entry name" value="PP2Cc"/>
    <property type="match status" value="1"/>
</dbReference>
<gene>
    <name evidence="9" type="ORF">ACCI49_08485</name>
</gene>
<dbReference type="Pfam" id="PF00069">
    <property type="entry name" value="Pkinase"/>
    <property type="match status" value="1"/>
</dbReference>
<keyword evidence="2" id="KW-0547">Nucleotide-binding</keyword>
<dbReference type="PROSITE" id="PS50011">
    <property type="entry name" value="PROTEIN_KINASE_DOM"/>
    <property type="match status" value="1"/>
</dbReference>
<feature type="transmembrane region" description="Helical" evidence="6">
    <location>
        <begin position="572"/>
        <end position="591"/>
    </location>
</feature>
<keyword evidence="3 9" id="KW-0418">Kinase</keyword>
<dbReference type="InterPro" id="IPR036457">
    <property type="entry name" value="PPM-type-like_dom_sf"/>
</dbReference>
<keyword evidence="6" id="KW-0472">Membrane</keyword>
<dbReference type="SMART" id="SM00220">
    <property type="entry name" value="S_TKc"/>
    <property type="match status" value="1"/>
</dbReference>
<proteinExistence type="predicted"/>
<accession>A0ABV4NZ55</accession>
<evidence type="ECO:0000256" key="3">
    <source>
        <dbReference type="ARBA" id="ARBA00022777"/>
    </source>
</evidence>
<evidence type="ECO:0000256" key="2">
    <source>
        <dbReference type="ARBA" id="ARBA00022741"/>
    </source>
</evidence>
<dbReference type="InterPro" id="IPR000719">
    <property type="entry name" value="Prot_kinase_dom"/>
</dbReference>
<dbReference type="InterPro" id="IPR008271">
    <property type="entry name" value="Ser/Thr_kinase_AS"/>
</dbReference>
<dbReference type="PANTHER" id="PTHR43289">
    <property type="entry name" value="MITOGEN-ACTIVATED PROTEIN KINASE KINASE KINASE 20-RELATED"/>
    <property type="match status" value="1"/>
</dbReference>
<dbReference type="Gene3D" id="3.60.40.10">
    <property type="entry name" value="PPM-type phosphatase domain"/>
    <property type="match status" value="1"/>
</dbReference>
<keyword evidence="4" id="KW-0067">ATP-binding</keyword>
<keyword evidence="10" id="KW-1185">Reference proteome</keyword>
<dbReference type="PANTHER" id="PTHR43289:SF6">
    <property type="entry name" value="SERINE_THREONINE-PROTEIN KINASE NEKL-3"/>
    <property type="match status" value="1"/>
</dbReference>
<dbReference type="SMART" id="SM00331">
    <property type="entry name" value="PP2C_SIG"/>
    <property type="match status" value="1"/>
</dbReference>
<evidence type="ECO:0000259" key="8">
    <source>
        <dbReference type="PROSITE" id="PS51746"/>
    </source>
</evidence>
<comment type="caution">
    <text evidence="9">The sequence shown here is derived from an EMBL/GenBank/DDBJ whole genome shotgun (WGS) entry which is preliminary data.</text>
</comment>
<evidence type="ECO:0000256" key="5">
    <source>
        <dbReference type="SAM" id="MobiDB-lite"/>
    </source>
</evidence>
<dbReference type="SUPFAM" id="SSF56112">
    <property type="entry name" value="Protein kinase-like (PK-like)"/>
    <property type="match status" value="1"/>
</dbReference>
<reference evidence="9 10" key="1">
    <citation type="submission" date="2024-08" db="EMBL/GenBank/DDBJ databases">
        <authorList>
            <person name="Ishaq N."/>
        </authorList>
    </citation>
    <scope>NUCLEOTIDE SEQUENCE [LARGE SCALE GENOMIC DNA]</scope>
    <source>
        <strain evidence="9 10">DSM 18651</strain>
    </source>
</reference>
<protein>
    <submittedName>
        <fullName evidence="9">Protein kinase</fullName>
    </submittedName>
</protein>
<dbReference type="Pfam" id="PF13672">
    <property type="entry name" value="PP2C_2"/>
    <property type="match status" value="1"/>
</dbReference>
<sequence>MSPDHDTTTVSGPASQSPDGAESLHDNSKDALQLFSASCAGHRRHNDDACAVRLPEGSDTQRYGCLAAVADGVANAEAGGEAARAAINGFFSDYYSTPETWSTKHAVARVLHSLNSWLFRQSGGSTEIQRGWLTTFSAVIFKGTSAHLVHIGDSRIYRLRDGRLECLSRDHSHTLGPGRTFLSRALGMDAHVDVDYRLEALQAGDIFLISSDGIHDYLPESTITEQLLGFCLSTAQQLINTALEAGSTDNLSAVVCRVNTVGLPQCDELAMRNCELPFAPDLYPGQQLDGFLILQELHASNRSHLYLARDQGNSALRVIKTPSVNYCDDPSYIERFVAEEWTGRRISHPGIIKVFPPSAERRCLYHILEYIEGQSLRQWMQLNPHPQIPQVRELLGQLISALRSLQRLEIVHGDLKPENIMICNDGRLVIVDLGGADGPGLREQLHLSGECAPGSKNYAAPEFFFGDSAGHRSDIFSLGVIAYELLTGKYPYPERLGNHHYRLKSYSQIRYISASKYREDIPHWIDGALKKACSADPRKRYSALSEFVRDLEIPNPEFKLPQNRPLLERNPILFWQLLVLILLLSHLLYFFQF</sequence>
<dbReference type="GO" id="GO:0016301">
    <property type="term" value="F:kinase activity"/>
    <property type="evidence" value="ECO:0007669"/>
    <property type="project" value="UniProtKB-KW"/>
</dbReference>
<dbReference type="InterPro" id="IPR011009">
    <property type="entry name" value="Kinase-like_dom_sf"/>
</dbReference>
<dbReference type="Proteomes" id="UP001569428">
    <property type="component" value="Unassembled WGS sequence"/>
</dbReference>
<feature type="compositionally biased region" description="Polar residues" evidence="5">
    <location>
        <begin position="8"/>
        <end position="18"/>
    </location>
</feature>
<dbReference type="Gene3D" id="1.10.510.10">
    <property type="entry name" value="Transferase(Phosphotransferase) domain 1"/>
    <property type="match status" value="1"/>
</dbReference>
<dbReference type="RefSeq" id="WP_371838530.1">
    <property type="nucleotide sequence ID" value="NZ_JBGMEK010000014.1"/>
</dbReference>
<evidence type="ECO:0000259" key="7">
    <source>
        <dbReference type="PROSITE" id="PS50011"/>
    </source>
</evidence>
<dbReference type="SMART" id="SM00332">
    <property type="entry name" value="PP2Cc"/>
    <property type="match status" value="1"/>
</dbReference>
<evidence type="ECO:0000256" key="1">
    <source>
        <dbReference type="ARBA" id="ARBA00022679"/>
    </source>
</evidence>
<dbReference type="EMBL" id="JBGMEK010000014">
    <property type="protein sequence ID" value="MFA0810958.1"/>
    <property type="molecule type" value="Genomic_DNA"/>
</dbReference>
<evidence type="ECO:0000313" key="10">
    <source>
        <dbReference type="Proteomes" id="UP001569428"/>
    </source>
</evidence>
<dbReference type="Gene3D" id="3.30.200.20">
    <property type="entry name" value="Phosphorylase Kinase, domain 1"/>
    <property type="match status" value="1"/>
</dbReference>
<dbReference type="PROSITE" id="PS51746">
    <property type="entry name" value="PPM_2"/>
    <property type="match status" value="1"/>
</dbReference>